<keyword evidence="1" id="KW-0479">Metal-binding</keyword>
<keyword evidence="6" id="KW-1185">Reference proteome</keyword>
<dbReference type="CDD" id="cd00051">
    <property type="entry name" value="EFh"/>
    <property type="match status" value="1"/>
</dbReference>
<keyword evidence="2" id="KW-0677">Repeat</keyword>
<feature type="domain" description="EF-hand" evidence="4">
    <location>
        <begin position="150"/>
        <end position="183"/>
    </location>
</feature>
<protein>
    <recommendedName>
        <fullName evidence="4">EF-hand domain-containing protein</fullName>
    </recommendedName>
</protein>
<dbReference type="Pfam" id="PF13499">
    <property type="entry name" value="EF-hand_7"/>
    <property type="match status" value="1"/>
</dbReference>
<reference evidence="5" key="1">
    <citation type="submission" date="2023-05" db="EMBL/GenBank/DDBJ databases">
        <title>Nepenthes gracilis genome sequencing.</title>
        <authorList>
            <person name="Fukushima K."/>
        </authorList>
    </citation>
    <scope>NUCLEOTIDE SEQUENCE</scope>
    <source>
        <strain evidence="5">SING2019-196</strain>
    </source>
</reference>
<dbReference type="EMBL" id="BSYO01000005">
    <property type="protein sequence ID" value="GMH05117.1"/>
    <property type="molecule type" value="Genomic_DNA"/>
</dbReference>
<keyword evidence="3" id="KW-0106">Calcium</keyword>
<dbReference type="InterPro" id="IPR011992">
    <property type="entry name" value="EF-hand-dom_pair"/>
</dbReference>
<dbReference type="PROSITE" id="PS00018">
    <property type="entry name" value="EF_HAND_1"/>
    <property type="match status" value="2"/>
</dbReference>
<dbReference type="AlphaFoldDB" id="A0AAD3S6S5"/>
<dbReference type="GO" id="GO:0005509">
    <property type="term" value="F:calcium ion binding"/>
    <property type="evidence" value="ECO:0007669"/>
    <property type="project" value="InterPro"/>
</dbReference>
<dbReference type="FunFam" id="1.10.238.10:FF:000003">
    <property type="entry name" value="Calmodulin A"/>
    <property type="match status" value="1"/>
</dbReference>
<dbReference type="SUPFAM" id="SSF47473">
    <property type="entry name" value="EF-hand"/>
    <property type="match status" value="1"/>
</dbReference>
<gene>
    <name evidence="5" type="ORF">Nepgr_006957</name>
</gene>
<dbReference type="Gene3D" id="1.10.238.10">
    <property type="entry name" value="EF-hand"/>
    <property type="match status" value="1"/>
</dbReference>
<dbReference type="PRINTS" id="PR01697">
    <property type="entry name" value="PARVALBUMIN"/>
</dbReference>
<evidence type="ECO:0000256" key="2">
    <source>
        <dbReference type="ARBA" id="ARBA00022737"/>
    </source>
</evidence>
<dbReference type="InterPro" id="IPR039647">
    <property type="entry name" value="EF_hand_pair_protein_CML-like"/>
</dbReference>
<evidence type="ECO:0000259" key="4">
    <source>
        <dbReference type="PROSITE" id="PS50222"/>
    </source>
</evidence>
<evidence type="ECO:0000256" key="3">
    <source>
        <dbReference type="ARBA" id="ARBA00022837"/>
    </source>
</evidence>
<evidence type="ECO:0000256" key="1">
    <source>
        <dbReference type="ARBA" id="ARBA00022723"/>
    </source>
</evidence>
<dbReference type="InterPro" id="IPR018247">
    <property type="entry name" value="EF_Hand_1_Ca_BS"/>
</dbReference>
<evidence type="ECO:0000313" key="6">
    <source>
        <dbReference type="Proteomes" id="UP001279734"/>
    </source>
</evidence>
<dbReference type="SMART" id="SM00054">
    <property type="entry name" value="EFh"/>
    <property type="match status" value="2"/>
</dbReference>
<dbReference type="Proteomes" id="UP001279734">
    <property type="component" value="Unassembled WGS sequence"/>
</dbReference>
<dbReference type="InterPro" id="IPR002048">
    <property type="entry name" value="EF_hand_dom"/>
</dbReference>
<sequence>MGQSTMELVDVFSLKKFIYLASLQKLISNCWLFARSRFTQFGNLQIITEKNNNYEFESQTANFKEGEDNEILELRRNDIAMIMQRLGIPWNLEEEEDLSKEEICGIFDEKEAILEEMKEAFNVFDENRDGFIDAEELQRVLCILGFREGLELQACSLMIRSFDENGDGKIDFDEFLRIAENWV</sequence>
<organism evidence="5 6">
    <name type="scientific">Nepenthes gracilis</name>
    <name type="common">Slender pitcher plant</name>
    <dbReference type="NCBI Taxonomy" id="150966"/>
    <lineage>
        <taxon>Eukaryota</taxon>
        <taxon>Viridiplantae</taxon>
        <taxon>Streptophyta</taxon>
        <taxon>Embryophyta</taxon>
        <taxon>Tracheophyta</taxon>
        <taxon>Spermatophyta</taxon>
        <taxon>Magnoliopsida</taxon>
        <taxon>eudicotyledons</taxon>
        <taxon>Gunneridae</taxon>
        <taxon>Pentapetalae</taxon>
        <taxon>Caryophyllales</taxon>
        <taxon>Nepenthaceae</taxon>
        <taxon>Nepenthes</taxon>
    </lineage>
</organism>
<evidence type="ECO:0000313" key="5">
    <source>
        <dbReference type="EMBL" id="GMH05117.1"/>
    </source>
</evidence>
<comment type="caution">
    <text evidence="5">The sequence shown here is derived from an EMBL/GenBank/DDBJ whole genome shotgun (WGS) entry which is preliminary data.</text>
</comment>
<name>A0AAD3S6S5_NEPGR</name>
<dbReference type="PANTHER" id="PTHR10891">
    <property type="entry name" value="EF-HAND CALCIUM-BINDING DOMAIN CONTAINING PROTEIN"/>
    <property type="match status" value="1"/>
</dbReference>
<proteinExistence type="predicted"/>
<dbReference type="PROSITE" id="PS50222">
    <property type="entry name" value="EF_HAND_2"/>
    <property type="match status" value="2"/>
</dbReference>
<accession>A0AAD3S6S5</accession>
<feature type="domain" description="EF-hand" evidence="4">
    <location>
        <begin position="112"/>
        <end position="147"/>
    </location>
</feature>